<comment type="caution">
    <text evidence="2">The sequence shown here is derived from an EMBL/GenBank/DDBJ whole genome shotgun (WGS) entry which is preliminary data.</text>
</comment>
<dbReference type="SUPFAM" id="SSF75304">
    <property type="entry name" value="Amidase signature (AS) enzymes"/>
    <property type="match status" value="1"/>
</dbReference>
<sequence>MRQPAAFSGTSGNRPSQGLMVLDGVMPISYGADTAGVFARDPRDWAKFAKLWYDPSLYQDSSLNGLPALEVPDSRAFSKRILYATDHLPLKNAAAEDVLQRFLVRLSKVLNLTVTRVNITDTVETVTGRAFDGILADLNTIWTYTQLKVVATPLLAYYSPAFPSLDRPFRNTFKKFTLDAKGHTEALERRRRDSDAWHRDVLFNTSESCSESVMI</sequence>
<dbReference type="EMBL" id="MJBS01000093">
    <property type="protein sequence ID" value="OHE94818.1"/>
    <property type="molecule type" value="Genomic_DNA"/>
</dbReference>
<evidence type="ECO:0000259" key="1">
    <source>
        <dbReference type="Pfam" id="PF01425"/>
    </source>
</evidence>
<dbReference type="Pfam" id="PF01425">
    <property type="entry name" value="Amidase"/>
    <property type="match status" value="1"/>
</dbReference>
<dbReference type="GeneID" id="34563064"/>
<organism evidence="2 3">
    <name type="scientific">Colletotrichum orchidophilum</name>
    <dbReference type="NCBI Taxonomy" id="1209926"/>
    <lineage>
        <taxon>Eukaryota</taxon>
        <taxon>Fungi</taxon>
        <taxon>Dikarya</taxon>
        <taxon>Ascomycota</taxon>
        <taxon>Pezizomycotina</taxon>
        <taxon>Sordariomycetes</taxon>
        <taxon>Hypocreomycetidae</taxon>
        <taxon>Glomerellales</taxon>
        <taxon>Glomerellaceae</taxon>
        <taxon>Colletotrichum</taxon>
    </lineage>
</organism>
<dbReference type="AlphaFoldDB" id="A0A1G4B076"/>
<dbReference type="InterPro" id="IPR023631">
    <property type="entry name" value="Amidase_dom"/>
</dbReference>
<dbReference type="OrthoDB" id="5423360at2759"/>
<name>A0A1G4B076_9PEZI</name>
<feature type="domain" description="Amidase" evidence="1">
    <location>
        <begin position="2"/>
        <end position="61"/>
    </location>
</feature>
<reference evidence="2 3" key="1">
    <citation type="submission" date="2016-09" db="EMBL/GenBank/DDBJ databases">
        <authorList>
            <person name="Capua I."/>
            <person name="De Benedictis P."/>
            <person name="Joannis T."/>
            <person name="Lombin L.H."/>
            <person name="Cattoli G."/>
        </authorList>
    </citation>
    <scope>NUCLEOTIDE SEQUENCE [LARGE SCALE GENOMIC DNA]</scope>
    <source>
        <strain evidence="2 3">IMI 309357</strain>
    </source>
</reference>
<keyword evidence="3" id="KW-1185">Reference proteome</keyword>
<evidence type="ECO:0000313" key="2">
    <source>
        <dbReference type="EMBL" id="OHE94818.1"/>
    </source>
</evidence>
<dbReference type="Gene3D" id="3.90.1300.10">
    <property type="entry name" value="Amidase signature (AS) domain"/>
    <property type="match status" value="1"/>
</dbReference>
<evidence type="ECO:0000313" key="3">
    <source>
        <dbReference type="Proteomes" id="UP000176998"/>
    </source>
</evidence>
<dbReference type="RefSeq" id="XP_022471980.1">
    <property type="nucleotide sequence ID" value="XM_022621554.1"/>
</dbReference>
<accession>A0A1G4B076</accession>
<proteinExistence type="predicted"/>
<dbReference type="InterPro" id="IPR036928">
    <property type="entry name" value="AS_sf"/>
</dbReference>
<protein>
    <recommendedName>
        <fullName evidence="1">Amidase domain-containing protein</fullName>
    </recommendedName>
</protein>
<gene>
    <name evidence="2" type="ORF">CORC01_09925</name>
</gene>
<dbReference type="Proteomes" id="UP000176998">
    <property type="component" value="Unassembled WGS sequence"/>
</dbReference>
<dbReference type="STRING" id="1209926.A0A1G4B076"/>